<protein>
    <recommendedName>
        <fullName evidence="6">DUF4179 domain-containing protein</fullName>
    </recommendedName>
</protein>
<evidence type="ECO:0008006" key="6">
    <source>
        <dbReference type="Google" id="ProtNLM"/>
    </source>
</evidence>
<evidence type="ECO:0000259" key="2">
    <source>
        <dbReference type="Pfam" id="PF13786"/>
    </source>
</evidence>
<dbReference type="EMBL" id="AP024849">
    <property type="protein sequence ID" value="BCZ47714.1"/>
    <property type="molecule type" value="Genomic_DNA"/>
</dbReference>
<feature type="domain" description="DUF4179" evidence="2">
    <location>
        <begin position="41"/>
        <end position="130"/>
    </location>
</feature>
<evidence type="ECO:0000256" key="1">
    <source>
        <dbReference type="SAM" id="Phobius"/>
    </source>
</evidence>
<name>A0ABN6J510_9CLOT</name>
<dbReference type="Gene3D" id="2.60.40.1630">
    <property type="entry name" value="bacillus anthracis domain"/>
    <property type="match status" value="1"/>
</dbReference>
<keyword evidence="1" id="KW-0812">Transmembrane</keyword>
<gene>
    <name evidence="4" type="ORF">psyc5s11_37810</name>
</gene>
<dbReference type="RefSeq" id="WP_224034038.1">
    <property type="nucleotide sequence ID" value="NZ_AP024849.1"/>
</dbReference>
<keyword evidence="1" id="KW-1133">Transmembrane helix</keyword>
<organism evidence="4 5">
    <name type="scientific">Clostridium gelidum</name>
    <dbReference type="NCBI Taxonomy" id="704125"/>
    <lineage>
        <taxon>Bacteria</taxon>
        <taxon>Bacillati</taxon>
        <taxon>Bacillota</taxon>
        <taxon>Clostridia</taxon>
        <taxon>Eubacteriales</taxon>
        <taxon>Clostridiaceae</taxon>
        <taxon>Clostridium</taxon>
    </lineage>
</organism>
<evidence type="ECO:0000313" key="4">
    <source>
        <dbReference type="EMBL" id="BCZ47714.1"/>
    </source>
</evidence>
<dbReference type="InterPro" id="IPR025436">
    <property type="entry name" value="DUF4179"/>
</dbReference>
<reference evidence="5" key="1">
    <citation type="submission" date="2021-07" db="EMBL/GenBank/DDBJ databases">
        <title>Complete genome sequencing of a Clostridium isolate.</title>
        <authorList>
            <person name="Ueki A."/>
            <person name="Tonouchi A."/>
        </authorList>
    </citation>
    <scope>NUCLEOTIDE SEQUENCE [LARGE SCALE GENOMIC DNA]</scope>
    <source>
        <strain evidence="5">C5S11</strain>
    </source>
</reference>
<accession>A0ABN6J510</accession>
<proteinExistence type="predicted"/>
<feature type="domain" description="DUF5643" evidence="3">
    <location>
        <begin position="227"/>
        <end position="336"/>
    </location>
</feature>
<evidence type="ECO:0000259" key="3">
    <source>
        <dbReference type="Pfam" id="PF18705"/>
    </source>
</evidence>
<dbReference type="Proteomes" id="UP000824633">
    <property type="component" value="Chromosome"/>
</dbReference>
<sequence length="437" mass="50179">MKDIYGLLNEVNLDSSDIEEVEVSEIERERGKRKLMGSLKKRKNNKKKISVAVASIAIISIVSITVAKPTWAQNIPIIGHLMQNSLINQNGKYSDYMNTIGQTKSQDGIDVTFENAVADKNTFIFSFIVKNNNASIQYAELLANMTMFLNINAKNINMMDGGYQCEVVDKNTIKYLRIVNLEENNIPNYLNVNIDIPEMFDKKGDWGVKFTMNTKDIKKNTYVEKLSNKFKANNIDFGLEEISISPLTTNIKYYAKNDESLWMNFLILDQDDNQVKFVNGESSDKKEKGKIKFSMNYINNANVSSLKLIPEYYNENYIEKERDSKRINLENFSPFEVKLTDKLSIYMENLTVDKGNLIVNYNYKYLGNKIGVSNKVKGFDIKVDGTSVEKETDSDLFEKYETDRIYKIGNAKDIEMEFYDGATNYLLEDDAFTVTKK</sequence>
<feature type="transmembrane region" description="Helical" evidence="1">
    <location>
        <begin position="49"/>
        <end position="67"/>
    </location>
</feature>
<evidence type="ECO:0000313" key="5">
    <source>
        <dbReference type="Proteomes" id="UP000824633"/>
    </source>
</evidence>
<dbReference type="Pfam" id="PF18705">
    <property type="entry name" value="DUF5643"/>
    <property type="match status" value="1"/>
</dbReference>
<keyword evidence="5" id="KW-1185">Reference proteome</keyword>
<dbReference type="Pfam" id="PF13786">
    <property type="entry name" value="DUF4179"/>
    <property type="match status" value="1"/>
</dbReference>
<keyword evidence="1" id="KW-0472">Membrane</keyword>
<dbReference type="InterPro" id="IPR040680">
    <property type="entry name" value="DUF5643"/>
</dbReference>